<sequence length="321" mass="36271">MSENDRRILCDTVILISLFIIFHNGVVQDLNKNTIFMFSHLDMLPNMVYYDSWKVLENQLYQSGNSTSAGNIPSDMVSDLVWYAVSGLSAMVGALITFSITAIGAFVANFAWNKFNVPNLTLVSPAVQTKQMRDGAIRQRFEIKNTGRSKANNCNAIIELFGSYPNEEGKYVYSYFPAGWVRAIDQTQESKLGELKSECNIGRNESTLVDIGKIDIVEGTQYMTFEDLTSEEDIVAVKITQDADQDIVDRVKREAVLLPRDTDFIDGVETKNRFTIKELQNMCWCKCEIYLECQNGCTKTYELTFEEPSNDQAPAIRAEPD</sequence>
<name>A0A2P0QEH7_9VIRU</name>
<dbReference type="Proteomes" id="UP000240235">
    <property type="component" value="Segment"/>
</dbReference>
<proteinExistence type="predicted"/>
<reference evidence="2" key="1">
    <citation type="journal article" date="2018" name="Gene">
        <title>The Unexplored Diversity of Pleolipoviruses: The Surprising Case of Two Viruses with Identical Major Structural Modules.</title>
        <authorList>
            <person name="Atanasova N.S."/>
            <person name="Heinio C.H."/>
            <person name="Demina T.A."/>
            <person name="Bamford D.H."/>
            <person name="Oksanen H.M."/>
        </authorList>
    </citation>
    <scope>NUCLEOTIDE SEQUENCE [LARGE SCALE GENOMIC DNA]</scope>
    <source>
        <strain evidence="2">1A_s5a-1/hispanica</strain>
    </source>
</reference>
<keyword evidence="3" id="KW-1185">Reference proteome</keyword>
<keyword evidence="1" id="KW-1133">Transmembrane helix</keyword>
<accession>A0A2P0QEH7</accession>
<protein>
    <submittedName>
        <fullName evidence="2">Uncharacterized protein</fullName>
    </submittedName>
</protein>
<dbReference type="EMBL" id="KY264020">
    <property type="protein sequence ID" value="ARM71131.1"/>
    <property type="molecule type" value="Genomic_DNA"/>
</dbReference>
<organism evidence="2">
    <name type="scientific">Haloarcula hispanica pleomorphic virus 4</name>
    <dbReference type="NCBI Taxonomy" id="1980140"/>
    <lineage>
        <taxon>Viruses</taxon>
        <taxon>Monodnaviria</taxon>
        <taxon>Trapavirae</taxon>
        <taxon>Saleviricota</taxon>
        <taxon>Huolimaviricetes</taxon>
        <taxon>Haloruvirales</taxon>
        <taxon>Pleolipoviridae</taxon>
        <taxon>Betapleolipovirus</taxon>
        <taxon>Betapleolipovirus italiense</taxon>
        <taxon>Betapleolipovirus HHPV4</taxon>
    </lineage>
</organism>
<dbReference type="GeneID" id="54989934"/>
<keyword evidence="1" id="KW-0472">Membrane</keyword>
<evidence type="ECO:0000256" key="1">
    <source>
        <dbReference type="SAM" id="Phobius"/>
    </source>
</evidence>
<keyword evidence="1" id="KW-0812">Transmembrane</keyword>
<evidence type="ECO:0000313" key="3">
    <source>
        <dbReference type="Proteomes" id="UP000240235"/>
    </source>
</evidence>
<dbReference type="KEGG" id="vg:54989934"/>
<feature type="transmembrane region" description="Helical" evidence="1">
    <location>
        <begin position="80"/>
        <end position="108"/>
    </location>
</feature>
<evidence type="ECO:0000313" key="2">
    <source>
        <dbReference type="EMBL" id="ARM71131.1"/>
    </source>
</evidence>
<dbReference type="RefSeq" id="YP_009799448.1">
    <property type="nucleotide sequence ID" value="NC_047943.1"/>
</dbReference>
<feature type="transmembrane region" description="Helical" evidence="1">
    <location>
        <begin position="7"/>
        <end position="27"/>
    </location>
</feature>